<dbReference type="InterPro" id="IPR025875">
    <property type="entry name" value="Leu-rich_rpt_4"/>
</dbReference>
<dbReference type="FunFam" id="3.80.10.10:FF:000041">
    <property type="entry name" value="LRR receptor-like serine/threonine-protein kinase ERECTA"/>
    <property type="match status" value="1"/>
</dbReference>
<evidence type="ECO:0000313" key="4">
    <source>
        <dbReference type="EMBL" id="ORX45224.1"/>
    </source>
</evidence>
<evidence type="ECO:0000256" key="1">
    <source>
        <dbReference type="ARBA" id="ARBA00022614"/>
    </source>
</evidence>
<reference evidence="4 5" key="1">
    <citation type="submission" date="2016-08" db="EMBL/GenBank/DDBJ databases">
        <title>Genomes of anaerobic fungi encode conserved fungal cellulosomes for biomass hydrolysis.</title>
        <authorList>
            <consortium name="DOE Joint Genome Institute"/>
            <person name="Haitjema C.H."/>
            <person name="Gilmore S.P."/>
            <person name="Henske J.K."/>
            <person name="Solomon K.V."/>
            <person name="De Groot R."/>
            <person name="Kuo A."/>
            <person name="Mondo S.J."/>
            <person name="Salamov A.A."/>
            <person name="Labutti K."/>
            <person name="Zhao Z."/>
            <person name="Chiniquy J."/>
            <person name="Barry K."/>
            <person name="Brewer H.M."/>
            <person name="Purvine S.O."/>
            <person name="Wright A.T."/>
            <person name="Boxma B."/>
            <person name="Van Alen T."/>
            <person name="Hackstein J.H."/>
            <person name="Baker S.E."/>
            <person name="Grigoriev I.V."/>
            <person name="O'Malley M.A."/>
        </authorList>
    </citation>
    <scope>NUCLEOTIDE SEQUENCE [LARGE SCALE GENOMIC DNA]</scope>
    <source>
        <strain evidence="5">finn</strain>
    </source>
</reference>
<proteinExistence type="predicted"/>
<name>A0A1Y1V1Y9_9FUNG</name>
<dbReference type="OrthoDB" id="676979at2759"/>
<feature type="region of interest" description="Disordered" evidence="3">
    <location>
        <begin position="487"/>
        <end position="545"/>
    </location>
</feature>
<dbReference type="SUPFAM" id="SSF52058">
    <property type="entry name" value="L domain-like"/>
    <property type="match status" value="1"/>
</dbReference>
<comment type="caution">
    <text evidence="4">The sequence shown here is derived from an EMBL/GenBank/DDBJ whole genome shotgun (WGS) entry which is preliminary data.</text>
</comment>
<keyword evidence="1" id="KW-0433">Leucine-rich repeat</keyword>
<sequence>MILTIKKFILCLSNILYTIIIYNQIWIEDCHGETPLYDDCYILKEIDEKLKLNIKTWEKRENKNLFNMDCCSYVNVECSNIDNKERIVELNINNEEFNGPLPKKFSDFEQLISLSLKNNKISGSLPDLSKLTNLKSLDLSENKFEGDIPNTYASLTNLNTLILSNNHLSGTLPEWINSLNNLEILWINDNNFHGAMSESFAELTKLQSLKLNNNKFEGDMSFLMHLKELTLLDASNNNFSGEIFKIPKSLISCYLSNNNSTLCIDTNVNFEPDIDYCHMEYIYDTESKEAFVVKIEICLIIGIVYTLISTCLFMQTKLKDYQYHFESYFNMDERDERRRMLYNDINYDTATEYSVDIDTRSYQVIYPRNVSRLSHESMESHQLFENDKKVYGSFQNMNKSSRNSIASQFRNNLPLKIKTNNNDEMGSNFATNNSFSPVSPPYSPTLNDKNGTYSSNNSIHNPELNNQNGYIIKNLLVPILEKNYTGSNSLKTHSPKQEKESNTMDTPQQGTGVDNDNTQKLINPLDHENENDSRNENESDDENKFEFEETNMINISHIYDKNIYSINTSESPAMTNNSSYTNSQYNSSHNLGSNTNMYNSNNSINVNEEGIHTPSTHYESHTPNDMEIANNNSNTVPNSSNIYNNIILCNSENSPLKNNNNINNIHLTNKNYNNIINRSIELLKRNSYLIDNKSIASSNFVSAYDKERDRNFSEYFDISMNNNNNYPSSSSNKGKMDNEMKRDNTTFASIANSNIHNYALEEGDIQNASFYSIPIFDNKSNENKN</sequence>
<reference evidence="4 5" key="2">
    <citation type="submission" date="2016-08" db="EMBL/GenBank/DDBJ databases">
        <title>Pervasive Adenine N6-methylation of Active Genes in Fungi.</title>
        <authorList>
            <consortium name="DOE Joint Genome Institute"/>
            <person name="Mondo S.J."/>
            <person name="Dannebaum R.O."/>
            <person name="Kuo R.C."/>
            <person name="Labutti K."/>
            <person name="Haridas S."/>
            <person name="Kuo A."/>
            <person name="Salamov A."/>
            <person name="Ahrendt S.R."/>
            <person name="Lipzen A."/>
            <person name="Sullivan W."/>
            <person name="Andreopoulos W.B."/>
            <person name="Clum A."/>
            <person name="Lindquist E."/>
            <person name="Daum C."/>
            <person name="Ramamoorthy G.K."/>
            <person name="Gryganskyi A."/>
            <person name="Culley D."/>
            <person name="Magnuson J.K."/>
            <person name="James T.Y."/>
            <person name="O'Malley M.A."/>
            <person name="Stajich J.E."/>
            <person name="Spatafora J.W."/>
            <person name="Visel A."/>
            <person name="Grigoriev I.V."/>
        </authorList>
    </citation>
    <scope>NUCLEOTIDE SEQUENCE [LARGE SCALE GENOMIC DNA]</scope>
    <source>
        <strain evidence="5">finn</strain>
    </source>
</reference>
<gene>
    <name evidence="4" type="ORF">BCR36DRAFT_414684</name>
</gene>
<dbReference type="Pfam" id="PF12799">
    <property type="entry name" value="LRR_4"/>
    <property type="match status" value="1"/>
</dbReference>
<dbReference type="Pfam" id="PF13855">
    <property type="entry name" value="LRR_8"/>
    <property type="match status" value="1"/>
</dbReference>
<evidence type="ECO:0000313" key="5">
    <source>
        <dbReference type="Proteomes" id="UP000193719"/>
    </source>
</evidence>
<dbReference type="InterPro" id="IPR046959">
    <property type="entry name" value="PRK1-6/SRF4-like"/>
</dbReference>
<dbReference type="EMBL" id="MCFH01000041">
    <property type="protein sequence ID" value="ORX45224.1"/>
    <property type="molecule type" value="Genomic_DNA"/>
</dbReference>
<keyword evidence="5" id="KW-1185">Reference proteome</keyword>
<feature type="compositionally biased region" description="Polar residues" evidence="3">
    <location>
        <begin position="444"/>
        <end position="465"/>
    </location>
</feature>
<feature type="compositionally biased region" description="Basic and acidic residues" evidence="3">
    <location>
        <begin position="525"/>
        <end position="545"/>
    </location>
</feature>
<keyword evidence="2" id="KW-0677">Repeat</keyword>
<dbReference type="InterPro" id="IPR001611">
    <property type="entry name" value="Leu-rich_rpt"/>
</dbReference>
<feature type="compositionally biased region" description="Polar residues" evidence="3">
    <location>
        <begin position="423"/>
        <end position="437"/>
    </location>
</feature>
<dbReference type="Gene3D" id="3.80.10.10">
    <property type="entry name" value="Ribonuclease Inhibitor"/>
    <property type="match status" value="1"/>
</dbReference>
<evidence type="ECO:0000256" key="2">
    <source>
        <dbReference type="ARBA" id="ARBA00022737"/>
    </source>
</evidence>
<protein>
    <submittedName>
        <fullName evidence="4">L domain-like protein</fullName>
    </submittedName>
</protein>
<feature type="region of interest" description="Disordered" evidence="3">
    <location>
        <begin position="423"/>
        <end position="465"/>
    </location>
</feature>
<feature type="compositionally biased region" description="Polar residues" evidence="3">
    <location>
        <begin position="503"/>
        <end position="521"/>
    </location>
</feature>
<dbReference type="AlphaFoldDB" id="A0A1Y1V1Y9"/>
<dbReference type="STRING" id="1754191.A0A1Y1V1Y9"/>
<dbReference type="PROSITE" id="PS51450">
    <property type="entry name" value="LRR"/>
    <property type="match status" value="1"/>
</dbReference>
<dbReference type="PANTHER" id="PTHR48007">
    <property type="entry name" value="LEUCINE-RICH REPEAT RECEPTOR-LIKE PROTEIN KINASE PXC1"/>
    <property type="match status" value="1"/>
</dbReference>
<dbReference type="PANTHER" id="PTHR48007:SF4">
    <property type="entry name" value="LEUCINE-RICH REPEAT RECEPTOR-LIKE PROTEIN KINASE PXC1"/>
    <property type="match status" value="1"/>
</dbReference>
<dbReference type="InterPro" id="IPR032675">
    <property type="entry name" value="LRR_dom_sf"/>
</dbReference>
<organism evidence="4 5">
    <name type="scientific">Piromyces finnis</name>
    <dbReference type="NCBI Taxonomy" id="1754191"/>
    <lineage>
        <taxon>Eukaryota</taxon>
        <taxon>Fungi</taxon>
        <taxon>Fungi incertae sedis</taxon>
        <taxon>Chytridiomycota</taxon>
        <taxon>Chytridiomycota incertae sedis</taxon>
        <taxon>Neocallimastigomycetes</taxon>
        <taxon>Neocallimastigales</taxon>
        <taxon>Neocallimastigaceae</taxon>
        <taxon>Piromyces</taxon>
    </lineage>
</organism>
<dbReference type="Proteomes" id="UP000193719">
    <property type="component" value="Unassembled WGS sequence"/>
</dbReference>
<evidence type="ECO:0000256" key="3">
    <source>
        <dbReference type="SAM" id="MobiDB-lite"/>
    </source>
</evidence>
<accession>A0A1Y1V1Y9</accession>